<dbReference type="PANTHER" id="PTHR46579:SF2">
    <property type="entry name" value="C2H2-TYPE DOMAIN-CONTAINING PROTEIN"/>
    <property type="match status" value="1"/>
</dbReference>
<dbReference type="Proteomes" id="UP000077266">
    <property type="component" value="Unassembled WGS sequence"/>
</dbReference>
<dbReference type="STRING" id="1314781.A0A165HGI7"/>
<reference evidence="1 2" key="1">
    <citation type="journal article" date="2016" name="Mol. Biol. Evol.">
        <title>Comparative Genomics of Early-Diverging Mushroom-Forming Fungi Provides Insights into the Origins of Lignocellulose Decay Capabilities.</title>
        <authorList>
            <person name="Nagy L.G."/>
            <person name="Riley R."/>
            <person name="Tritt A."/>
            <person name="Adam C."/>
            <person name="Daum C."/>
            <person name="Floudas D."/>
            <person name="Sun H."/>
            <person name="Yadav J.S."/>
            <person name="Pangilinan J."/>
            <person name="Larsson K.H."/>
            <person name="Matsuura K."/>
            <person name="Barry K."/>
            <person name="Labutti K."/>
            <person name="Kuo R."/>
            <person name="Ohm R.A."/>
            <person name="Bhattacharya S.S."/>
            <person name="Shirouzu T."/>
            <person name="Yoshinaga Y."/>
            <person name="Martin F.M."/>
            <person name="Grigoriev I.V."/>
            <person name="Hibbett D.S."/>
        </authorList>
    </citation>
    <scope>NUCLEOTIDE SEQUENCE [LARGE SCALE GENOMIC DNA]</scope>
    <source>
        <strain evidence="1 2">HHB12029</strain>
    </source>
</reference>
<feature type="non-terminal residue" evidence="1">
    <location>
        <position position="1"/>
    </location>
</feature>
<evidence type="ECO:0000313" key="1">
    <source>
        <dbReference type="EMBL" id="KZV91933.1"/>
    </source>
</evidence>
<dbReference type="Pfam" id="PF02992">
    <property type="entry name" value="Transposase_21"/>
    <property type="match status" value="1"/>
</dbReference>
<dbReference type="InParanoid" id="A0A165HGI7"/>
<name>A0A165HGI7_EXIGL</name>
<accession>A0A165HGI7</accession>
<sequence>ISLVCLNLPPEIRYAPENILLVGVIPGPKESQVQPYLVPLVDELLELLDAPLFKSSMQDGGRRVQAFLVPVVCDMPAARKVAGFVAPKATLACPYCKCSYAQLSDRDMIDGHFERRSPAEWRAQAEAYRIASPSERLRLKKENGVKWSELLRLPYWDPTRFTVVDAMHNLLLGLIQHHVRKV</sequence>
<gene>
    <name evidence="1" type="ORF">EXIGLDRAFT_577710</name>
</gene>
<organism evidence="1 2">
    <name type="scientific">Exidia glandulosa HHB12029</name>
    <dbReference type="NCBI Taxonomy" id="1314781"/>
    <lineage>
        <taxon>Eukaryota</taxon>
        <taxon>Fungi</taxon>
        <taxon>Dikarya</taxon>
        <taxon>Basidiomycota</taxon>
        <taxon>Agaricomycotina</taxon>
        <taxon>Agaricomycetes</taxon>
        <taxon>Auriculariales</taxon>
        <taxon>Exidiaceae</taxon>
        <taxon>Exidia</taxon>
    </lineage>
</organism>
<protein>
    <submittedName>
        <fullName evidence="1">Uncharacterized protein</fullName>
    </submittedName>
</protein>
<dbReference type="AlphaFoldDB" id="A0A165HGI7"/>
<dbReference type="PANTHER" id="PTHR46579">
    <property type="entry name" value="F5/8 TYPE C DOMAIN-CONTAINING PROTEIN-RELATED"/>
    <property type="match status" value="1"/>
</dbReference>
<dbReference type="OrthoDB" id="3269001at2759"/>
<proteinExistence type="predicted"/>
<dbReference type="EMBL" id="KV426017">
    <property type="protein sequence ID" value="KZV91933.1"/>
    <property type="molecule type" value="Genomic_DNA"/>
</dbReference>
<keyword evidence="2" id="KW-1185">Reference proteome</keyword>
<feature type="non-terminal residue" evidence="1">
    <location>
        <position position="182"/>
    </location>
</feature>
<evidence type="ECO:0000313" key="2">
    <source>
        <dbReference type="Proteomes" id="UP000077266"/>
    </source>
</evidence>
<dbReference type="InterPro" id="IPR004242">
    <property type="entry name" value="Transposase_21"/>
</dbReference>